<dbReference type="EMBL" id="CP090894">
    <property type="protein sequence ID" value="ULT97513.1"/>
    <property type="molecule type" value="Genomic_DNA"/>
</dbReference>
<reference evidence="1 2" key="1">
    <citation type="submission" date="2022-05" db="EMBL/GenBank/DDBJ databases">
        <title>Chromosome-level reference genomes for two strains of Caenorhabditis briggsae: an improved platform for comparative genomics.</title>
        <authorList>
            <person name="Stevens L."/>
            <person name="Andersen E.C."/>
        </authorList>
    </citation>
    <scope>NUCLEOTIDE SEQUENCE [LARGE SCALE GENOMIC DNA]</scope>
    <source>
        <strain evidence="1">QX1410_ONT</strain>
        <tissue evidence="1">Whole-organism</tissue>
    </source>
</reference>
<gene>
    <name evidence="1" type="ORF">L3Y34_005373</name>
</gene>
<evidence type="ECO:0000313" key="2">
    <source>
        <dbReference type="Proteomes" id="UP000827892"/>
    </source>
</evidence>
<name>A0AAE9ADK0_CAEBR</name>
<proteinExistence type="predicted"/>
<protein>
    <submittedName>
        <fullName evidence="1">Uncharacterized protein</fullName>
    </submittedName>
</protein>
<dbReference type="Proteomes" id="UP000827892">
    <property type="component" value="Chromosome IV"/>
</dbReference>
<accession>A0AAE9ADK0</accession>
<organism evidence="1 2">
    <name type="scientific">Caenorhabditis briggsae</name>
    <dbReference type="NCBI Taxonomy" id="6238"/>
    <lineage>
        <taxon>Eukaryota</taxon>
        <taxon>Metazoa</taxon>
        <taxon>Ecdysozoa</taxon>
        <taxon>Nematoda</taxon>
        <taxon>Chromadorea</taxon>
        <taxon>Rhabditida</taxon>
        <taxon>Rhabditina</taxon>
        <taxon>Rhabditomorpha</taxon>
        <taxon>Rhabditoidea</taxon>
        <taxon>Rhabditidae</taxon>
        <taxon>Peloderinae</taxon>
        <taxon>Caenorhabditis</taxon>
    </lineage>
</organism>
<sequence length="100" mass="10991">MIFACFFHVRTGAGNTTHTGEIYATEVINASDADLPKVIRDFEKNFQRSSQSKIARGLIHNAKVVCGIDTRVSGLPRRGTTQDFPFELSSLLYANTTAVV</sequence>
<dbReference type="AlphaFoldDB" id="A0AAE9ADK0"/>
<evidence type="ECO:0000313" key="1">
    <source>
        <dbReference type="EMBL" id="ULT97513.1"/>
    </source>
</evidence>